<evidence type="ECO:0000259" key="3">
    <source>
        <dbReference type="PROSITE" id="PS50097"/>
    </source>
</evidence>
<name>A0ABM1Z277_AEDAL</name>
<dbReference type="PANTHER" id="PTHR23110">
    <property type="entry name" value="BTB DOMAIN TRANSCRIPTION FACTOR"/>
    <property type="match status" value="1"/>
</dbReference>
<dbReference type="GeneID" id="134288166"/>
<dbReference type="InterPro" id="IPR051095">
    <property type="entry name" value="Dros_DevTransReg"/>
</dbReference>
<dbReference type="Pfam" id="PF00651">
    <property type="entry name" value="BTB"/>
    <property type="match status" value="1"/>
</dbReference>
<dbReference type="InterPro" id="IPR000210">
    <property type="entry name" value="BTB/POZ_dom"/>
</dbReference>
<dbReference type="SMART" id="SM00225">
    <property type="entry name" value="BTB"/>
    <property type="match status" value="1"/>
</dbReference>
<dbReference type="SUPFAM" id="SSF54695">
    <property type="entry name" value="POZ domain"/>
    <property type="match status" value="1"/>
</dbReference>
<dbReference type="Proteomes" id="UP000069940">
    <property type="component" value="Unassembled WGS sequence"/>
</dbReference>
<sequence>MELGAAIIIRNSVDGKYRIRWHSCLHGWNNIVDILYRQAKFCDVSLGVHGPVGIQIIKAHRFVLAHASTYFANVFENLTTHRLHAAVVMIPPIVSENTMNLLLHYIYTGEVIIPQDLIGELFKAGKILQIKGFMTTSPPGSKPFTTECPLKPVAVKPREKTATAVPKDQGKTPVTIAAMPVAISKHVPNNAQELAGPSFRVMTTIAPIAEEICDAASSHAAVEKTTTEEQPSAVVDDPNQKMESNLPKLVCSACEKACGTVEQYNSHLDVEHGSMDPPMKKLKLMEEDWSAEFYSFVLCKDK</sequence>
<dbReference type="PROSITE" id="PS50097">
    <property type="entry name" value="BTB"/>
    <property type="match status" value="1"/>
</dbReference>
<protein>
    <recommendedName>
        <fullName evidence="3">BTB domain-containing protein</fullName>
    </recommendedName>
</protein>
<keyword evidence="2" id="KW-0539">Nucleus</keyword>
<evidence type="ECO:0000313" key="5">
    <source>
        <dbReference type="Proteomes" id="UP000069940"/>
    </source>
</evidence>
<dbReference type="PROSITE" id="PS00028">
    <property type="entry name" value="ZINC_FINGER_C2H2_1"/>
    <property type="match status" value="1"/>
</dbReference>
<reference evidence="5" key="1">
    <citation type="journal article" date="2015" name="Proc. Natl. Acad. Sci. U.S.A.">
        <title>Genome sequence of the Asian Tiger mosquito, Aedes albopictus, reveals insights into its biology, genetics, and evolution.</title>
        <authorList>
            <person name="Chen X.G."/>
            <person name="Jiang X."/>
            <person name="Gu J."/>
            <person name="Xu M."/>
            <person name="Wu Y."/>
            <person name="Deng Y."/>
            <person name="Zhang C."/>
            <person name="Bonizzoni M."/>
            <person name="Dermauw W."/>
            <person name="Vontas J."/>
            <person name="Armbruster P."/>
            <person name="Huang X."/>
            <person name="Yang Y."/>
            <person name="Zhang H."/>
            <person name="He W."/>
            <person name="Peng H."/>
            <person name="Liu Y."/>
            <person name="Wu K."/>
            <person name="Chen J."/>
            <person name="Lirakis M."/>
            <person name="Topalis P."/>
            <person name="Van Leeuwen T."/>
            <person name="Hall A.B."/>
            <person name="Jiang X."/>
            <person name="Thorpe C."/>
            <person name="Mueller R.L."/>
            <person name="Sun C."/>
            <person name="Waterhouse R.M."/>
            <person name="Yan G."/>
            <person name="Tu Z.J."/>
            <person name="Fang X."/>
            <person name="James A.A."/>
        </authorList>
    </citation>
    <scope>NUCLEOTIDE SEQUENCE [LARGE SCALE GENOMIC DNA]</scope>
    <source>
        <strain evidence="5">Foshan</strain>
    </source>
</reference>
<evidence type="ECO:0000313" key="4">
    <source>
        <dbReference type="EnsemblMetazoa" id="AALFPA23_014300.P20790"/>
    </source>
</evidence>
<comment type="subcellular location">
    <subcellularLocation>
        <location evidence="1">Nucleus</location>
    </subcellularLocation>
</comment>
<organism evidence="4 5">
    <name type="scientific">Aedes albopictus</name>
    <name type="common">Asian tiger mosquito</name>
    <name type="synonym">Stegomyia albopicta</name>
    <dbReference type="NCBI Taxonomy" id="7160"/>
    <lineage>
        <taxon>Eukaryota</taxon>
        <taxon>Metazoa</taxon>
        <taxon>Ecdysozoa</taxon>
        <taxon>Arthropoda</taxon>
        <taxon>Hexapoda</taxon>
        <taxon>Insecta</taxon>
        <taxon>Pterygota</taxon>
        <taxon>Neoptera</taxon>
        <taxon>Endopterygota</taxon>
        <taxon>Diptera</taxon>
        <taxon>Nematocera</taxon>
        <taxon>Culicoidea</taxon>
        <taxon>Culicidae</taxon>
        <taxon>Culicinae</taxon>
        <taxon>Aedini</taxon>
        <taxon>Aedes</taxon>
        <taxon>Stegomyia</taxon>
    </lineage>
</organism>
<dbReference type="Gene3D" id="3.30.710.10">
    <property type="entry name" value="Potassium Channel Kv1.1, Chain A"/>
    <property type="match status" value="1"/>
</dbReference>
<evidence type="ECO:0000256" key="1">
    <source>
        <dbReference type="ARBA" id="ARBA00004123"/>
    </source>
</evidence>
<dbReference type="EnsemblMetazoa" id="AALFPA23_014300.R20790">
    <property type="protein sequence ID" value="AALFPA23_014300.P20790"/>
    <property type="gene ID" value="AALFPA23_014300"/>
</dbReference>
<dbReference type="RefSeq" id="XP_062708067.1">
    <property type="nucleotide sequence ID" value="XM_062852083.1"/>
</dbReference>
<evidence type="ECO:0000256" key="2">
    <source>
        <dbReference type="ARBA" id="ARBA00023242"/>
    </source>
</evidence>
<dbReference type="InterPro" id="IPR011333">
    <property type="entry name" value="SKP1/BTB/POZ_sf"/>
</dbReference>
<feature type="domain" description="BTB" evidence="3">
    <location>
        <begin position="42"/>
        <end position="115"/>
    </location>
</feature>
<reference evidence="4" key="2">
    <citation type="submission" date="2025-05" db="UniProtKB">
        <authorList>
            <consortium name="EnsemblMetazoa"/>
        </authorList>
    </citation>
    <scope>IDENTIFICATION</scope>
    <source>
        <strain evidence="4">Foshan</strain>
    </source>
</reference>
<dbReference type="InterPro" id="IPR013087">
    <property type="entry name" value="Znf_C2H2_type"/>
</dbReference>
<accession>A0ABM1Z277</accession>
<dbReference type="PANTHER" id="PTHR23110:SF93">
    <property type="entry name" value="ZINC FINGER AND BTB DOMAIN-CONTAINING PROTEIN 14-LIKE PROTEIN"/>
    <property type="match status" value="1"/>
</dbReference>
<keyword evidence="5" id="KW-1185">Reference proteome</keyword>
<proteinExistence type="predicted"/>